<dbReference type="SUPFAM" id="SSF53335">
    <property type="entry name" value="S-adenosyl-L-methionine-dependent methyltransferases"/>
    <property type="match status" value="1"/>
</dbReference>
<gene>
    <name evidence="2" type="ORF">C7H19_02460</name>
</gene>
<evidence type="ECO:0000313" key="3">
    <source>
        <dbReference type="Proteomes" id="UP000239001"/>
    </source>
</evidence>
<dbReference type="AlphaFoldDB" id="A0A2T1M2N1"/>
<proteinExistence type="predicted"/>
<evidence type="ECO:0000313" key="2">
    <source>
        <dbReference type="EMBL" id="PSF38937.1"/>
    </source>
</evidence>
<evidence type="ECO:0000259" key="1">
    <source>
        <dbReference type="Pfam" id="PF08241"/>
    </source>
</evidence>
<reference evidence="2 3" key="1">
    <citation type="submission" date="2018-03" db="EMBL/GenBank/DDBJ databases">
        <title>The ancient ancestry and fast evolution of plastids.</title>
        <authorList>
            <person name="Moore K.R."/>
            <person name="Magnabosco C."/>
            <person name="Momper L."/>
            <person name="Gold D.A."/>
            <person name="Bosak T."/>
            <person name="Fournier G.P."/>
        </authorList>
    </citation>
    <scope>NUCLEOTIDE SEQUENCE [LARGE SCALE GENOMIC DNA]</scope>
    <source>
        <strain evidence="2 3">CCALA 016</strain>
    </source>
</reference>
<name>A0A2T1M2N1_9CHRO</name>
<dbReference type="InterPro" id="IPR029063">
    <property type="entry name" value="SAM-dependent_MTases_sf"/>
</dbReference>
<protein>
    <recommendedName>
        <fullName evidence="1">Methyltransferase type 11 domain-containing protein</fullName>
    </recommendedName>
</protein>
<sequence>METSFAVWSDNLPEEISFWKEWLNDQSINKERIEMINKPFPFSALFNQLSDTTIKVLDVGSGPVTTVGTLLPSATIELTACDPLAEEYNSMLRAIGLAERANIQKVAGEDLSKVFEKNSFDLVHSANALDHAYDPLLCIQNMLEVCKPGGWVVVIVIENEGERENYHGLHQWNFYLSKPDQVSLCSKNKNDSIIINNQLKGVQQFKAYSVDHGSNLPIIQIDIQKSA</sequence>
<dbReference type="EMBL" id="PXOH01000002">
    <property type="protein sequence ID" value="PSF38937.1"/>
    <property type="molecule type" value="Genomic_DNA"/>
</dbReference>
<dbReference type="CDD" id="cd02440">
    <property type="entry name" value="AdoMet_MTases"/>
    <property type="match status" value="1"/>
</dbReference>
<feature type="domain" description="Methyltransferase type 11" evidence="1">
    <location>
        <begin position="57"/>
        <end position="154"/>
    </location>
</feature>
<dbReference type="Gene3D" id="3.40.50.150">
    <property type="entry name" value="Vaccinia Virus protein VP39"/>
    <property type="match status" value="1"/>
</dbReference>
<accession>A0A2T1M2N1</accession>
<comment type="caution">
    <text evidence="2">The sequence shown here is derived from an EMBL/GenBank/DDBJ whole genome shotgun (WGS) entry which is preliminary data.</text>
</comment>
<keyword evidence="3" id="KW-1185">Reference proteome</keyword>
<reference evidence="2 3" key="2">
    <citation type="submission" date="2018-03" db="EMBL/GenBank/DDBJ databases">
        <authorList>
            <person name="Keele B.F."/>
        </authorList>
    </citation>
    <scope>NUCLEOTIDE SEQUENCE [LARGE SCALE GENOMIC DNA]</scope>
    <source>
        <strain evidence="2 3">CCALA 016</strain>
    </source>
</reference>
<dbReference type="OrthoDB" id="9133362at2"/>
<dbReference type="InterPro" id="IPR013216">
    <property type="entry name" value="Methyltransf_11"/>
</dbReference>
<dbReference type="RefSeq" id="WP_106455302.1">
    <property type="nucleotide sequence ID" value="NZ_PXOH01000002.1"/>
</dbReference>
<dbReference type="GO" id="GO:0008757">
    <property type="term" value="F:S-adenosylmethionine-dependent methyltransferase activity"/>
    <property type="evidence" value="ECO:0007669"/>
    <property type="project" value="InterPro"/>
</dbReference>
<dbReference type="Pfam" id="PF08241">
    <property type="entry name" value="Methyltransf_11"/>
    <property type="match status" value="1"/>
</dbReference>
<dbReference type="Proteomes" id="UP000239001">
    <property type="component" value="Unassembled WGS sequence"/>
</dbReference>
<organism evidence="2 3">
    <name type="scientific">Aphanothece hegewaldii CCALA 016</name>
    <dbReference type="NCBI Taxonomy" id="2107694"/>
    <lineage>
        <taxon>Bacteria</taxon>
        <taxon>Bacillati</taxon>
        <taxon>Cyanobacteriota</taxon>
        <taxon>Cyanophyceae</taxon>
        <taxon>Oscillatoriophycideae</taxon>
        <taxon>Chroococcales</taxon>
        <taxon>Aphanothecaceae</taxon>
        <taxon>Aphanothece</taxon>
    </lineage>
</organism>